<evidence type="ECO:0000256" key="1">
    <source>
        <dbReference type="SAM" id="Coils"/>
    </source>
</evidence>
<dbReference type="InterPro" id="IPR022093">
    <property type="entry name" value="Rad26-like_helical"/>
</dbReference>
<evidence type="ECO:0000259" key="5">
    <source>
        <dbReference type="Pfam" id="PF21048"/>
    </source>
</evidence>
<dbReference type="Pfam" id="PF21046">
    <property type="entry name" value="Rad26-like_C"/>
    <property type="match status" value="1"/>
</dbReference>
<dbReference type="OrthoDB" id="5245063at2759"/>
<evidence type="ECO:0000259" key="4">
    <source>
        <dbReference type="Pfam" id="PF21046"/>
    </source>
</evidence>
<sequence>MDDFSDDDLDALNANALQELENNAIQFTQAQKKYEGPSQTQTQTQTQAAFDHDYDYDYDFEDDDLDDAVVQDELHGNPILPPTKTAQLTRPPITTNNSTSAAGATNVTATTTATTNKSRQDHERELQALKKQTVEQIAKHERAIEAAKVAERTASTELEFTRRDLREELDRVKRKDAPATPKKNAAAKSWGIADGFEDVEMAGSPSKGQRGRTVGAVANAMVEPSARMARTPTKGKRKRQAIDSPINTLETHSEEAIVVDRSGPDDNIVEPPVTLVPHGPTFDYLKIVLNHSAAHGRSLVFDYLAGFALPSRPTESLASILFQKLAAIGNPNDPMRLPIEFCEQVIQLWEACRKESCLEPITELVSLVTITLQLHTAAVAPYIAPSLIPIAMESCYDVGIPRFNNTNPGDPTDESWIKFNRNIPTTRILSLLYLTALGCAASPPVAGGVTPPISDFWSEIHVQFILMMLSPKHPVEDFLVILRLLCTSVFPQSIGPTPPGQTAEFTAAHVIERVSLQLVELPRWDIDKAALCGVRNEILKTLAAFARSEFGLTRMATSDCIVPRLVSLIYASIDELYDGDMQYIPSPLPTTTATSTSTASSKKSAFTSTSSSALTSTATFTSPSFSSSRLNGGLSALVSHAMLLLHTMIRSPATRDLVDVSAKLAGVGGGGGRNNNNNIMTGGSQKYLLSLARLNFAETDDGTVSEETAELAHELLELAVTEEEGAELGVFFGGLS</sequence>
<feature type="domain" description="Rad26-like helical repeats" evidence="3">
    <location>
        <begin position="391"/>
        <end position="648"/>
    </location>
</feature>
<reference evidence="7" key="1">
    <citation type="journal article" date="2013" name="Genome Announc.">
        <title>Draft genome sequence of the grapevine dieback fungus Eutypa lata UCR-EL1.</title>
        <authorList>
            <person name="Blanco-Ulate B."/>
            <person name="Rolshausen P.E."/>
            <person name="Cantu D."/>
        </authorList>
    </citation>
    <scope>NUCLEOTIDE SEQUENCE [LARGE SCALE GENOMIC DNA]</scope>
    <source>
        <strain evidence="7">UCR-EL1</strain>
    </source>
</reference>
<accession>M7T060</accession>
<dbReference type="OMA" id="EMAHEML"/>
<name>M7T060_EUTLA</name>
<feature type="region of interest" description="Disordered" evidence="2">
    <location>
        <begin position="75"/>
        <end position="101"/>
    </location>
</feature>
<dbReference type="KEGG" id="ela:UCREL1_2789"/>
<dbReference type="STRING" id="1287681.M7T060"/>
<gene>
    <name evidence="6" type="ORF">UCREL1_2789</name>
</gene>
<dbReference type="AlphaFoldDB" id="M7T060"/>
<keyword evidence="1" id="KW-0175">Coiled coil</keyword>
<dbReference type="Pfam" id="PF12331">
    <property type="entry name" value="Rad26-like_helical_rpts"/>
    <property type="match status" value="1"/>
</dbReference>
<feature type="domain" description="Rad26-like C-terminal" evidence="4">
    <location>
        <begin position="680"/>
        <end position="730"/>
    </location>
</feature>
<feature type="compositionally biased region" description="Low complexity" evidence="2">
    <location>
        <begin position="39"/>
        <end position="49"/>
    </location>
</feature>
<dbReference type="HOGENOM" id="CLU_013058_1_0_1"/>
<keyword evidence="7" id="KW-1185">Reference proteome</keyword>
<evidence type="ECO:0000259" key="3">
    <source>
        <dbReference type="Pfam" id="PF12331"/>
    </source>
</evidence>
<feature type="region of interest" description="Disordered" evidence="2">
    <location>
        <begin position="31"/>
        <end position="51"/>
    </location>
</feature>
<evidence type="ECO:0000313" key="6">
    <source>
        <dbReference type="EMBL" id="EMR70178.1"/>
    </source>
</evidence>
<feature type="domain" description="Rad26-like N-terminal" evidence="5">
    <location>
        <begin position="284"/>
        <end position="333"/>
    </location>
</feature>
<evidence type="ECO:0000313" key="7">
    <source>
        <dbReference type="Proteomes" id="UP000012174"/>
    </source>
</evidence>
<dbReference type="EMBL" id="KB705923">
    <property type="protein sequence ID" value="EMR70178.1"/>
    <property type="molecule type" value="Genomic_DNA"/>
</dbReference>
<dbReference type="Proteomes" id="UP000012174">
    <property type="component" value="Unassembled WGS sequence"/>
</dbReference>
<protein>
    <submittedName>
        <fullName evidence="6">Putative dna repair protein rad26 protein</fullName>
    </submittedName>
</protein>
<dbReference type="eggNOG" id="ENOG502RZ1G">
    <property type="taxonomic scope" value="Eukaryota"/>
</dbReference>
<feature type="coiled-coil region" evidence="1">
    <location>
        <begin position="112"/>
        <end position="175"/>
    </location>
</feature>
<organism evidence="6 7">
    <name type="scientific">Eutypa lata (strain UCR-EL1)</name>
    <name type="common">Grapevine dieback disease fungus</name>
    <name type="synonym">Eutypa armeniacae</name>
    <dbReference type="NCBI Taxonomy" id="1287681"/>
    <lineage>
        <taxon>Eukaryota</taxon>
        <taxon>Fungi</taxon>
        <taxon>Dikarya</taxon>
        <taxon>Ascomycota</taxon>
        <taxon>Pezizomycotina</taxon>
        <taxon>Sordariomycetes</taxon>
        <taxon>Xylariomycetidae</taxon>
        <taxon>Xylariales</taxon>
        <taxon>Diatrypaceae</taxon>
        <taxon>Eutypa</taxon>
    </lineage>
</organism>
<proteinExistence type="predicted"/>
<dbReference type="InterPro" id="IPR048380">
    <property type="entry name" value="Rad26-like_N"/>
</dbReference>
<dbReference type="Pfam" id="PF21048">
    <property type="entry name" value="Rad26-like_N"/>
    <property type="match status" value="1"/>
</dbReference>
<dbReference type="InterPro" id="IPR048379">
    <property type="entry name" value="Rad26-like_C"/>
</dbReference>
<evidence type="ECO:0000256" key="2">
    <source>
        <dbReference type="SAM" id="MobiDB-lite"/>
    </source>
</evidence>